<evidence type="ECO:0000256" key="2">
    <source>
        <dbReference type="ARBA" id="ARBA00022723"/>
    </source>
</evidence>
<keyword evidence="9" id="KW-1185">Reference proteome</keyword>
<evidence type="ECO:0000259" key="6">
    <source>
        <dbReference type="PROSITE" id="PS50089"/>
    </source>
</evidence>
<comment type="caution">
    <text evidence="8">The sequence shown here is derived from an EMBL/GenBank/DDBJ whole genome shotgun (WGS) entry which is preliminary data.</text>
</comment>
<dbReference type="PROSITE" id="PS00518">
    <property type="entry name" value="ZF_RING_1"/>
    <property type="match status" value="1"/>
</dbReference>
<dbReference type="InterPro" id="IPR001841">
    <property type="entry name" value="Znf_RING"/>
</dbReference>
<protein>
    <recommendedName>
        <fullName evidence="10">RING-type E3 ubiquitin transferase</fullName>
    </recommendedName>
</protein>
<dbReference type="SMART" id="SM00184">
    <property type="entry name" value="RING"/>
    <property type="match status" value="1"/>
</dbReference>
<evidence type="ECO:0000256" key="1">
    <source>
        <dbReference type="ARBA" id="ARBA00022679"/>
    </source>
</evidence>
<keyword evidence="3 5" id="KW-0863">Zinc-finger</keyword>
<dbReference type="InterPro" id="IPR013083">
    <property type="entry name" value="Znf_RING/FYVE/PHD"/>
</dbReference>
<dbReference type="SUPFAM" id="SSF57850">
    <property type="entry name" value="RING/U-box"/>
    <property type="match status" value="1"/>
</dbReference>
<proteinExistence type="predicted"/>
<dbReference type="Pfam" id="PF00097">
    <property type="entry name" value="zf-C3HC4"/>
    <property type="match status" value="1"/>
</dbReference>
<keyword evidence="1" id="KW-0808">Transferase</keyword>
<organism evidence="8 9">
    <name type="scientific">Basidiobolus ranarum</name>
    <dbReference type="NCBI Taxonomy" id="34480"/>
    <lineage>
        <taxon>Eukaryota</taxon>
        <taxon>Fungi</taxon>
        <taxon>Fungi incertae sedis</taxon>
        <taxon>Zoopagomycota</taxon>
        <taxon>Entomophthoromycotina</taxon>
        <taxon>Basidiobolomycetes</taxon>
        <taxon>Basidiobolales</taxon>
        <taxon>Basidiobolaceae</taxon>
        <taxon>Basidiobolus</taxon>
    </lineage>
</organism>
<feature type="domain" description="C3H1-type" evidence="7">
    <location>
        <begin position="99"/>
        <end position="131"/>
    </location>
</feature>
<name>A0ABR2W4D6_9FUNG</name>
<dbReference type="InterPro" id="IPR017907">
    <property type="entry name" value="Znf_RING_CS"/>
</dbReference>
<dbReference type="PANTHER" id="PTHR11224:SF10">
    <property type="entry name" value="IP09428P-RELATED"/>
    <property type="match status" value="1"/>
</dbReference>
<reference evidence="8 9" key="1">
    <citation type="submission" date="2023-04" db="EMBL/GenBank/DDBJ databases">
        <title>Genome of Basidiobolus ranarum AG-B5.</title>
        <authorList>
            <person name="Stajich J.E."/>
            <person name="Carter-House D."/>
            <person name="Gryganskyi A."/>
        </authorList>
    </citation>
    <scope>NUCLEOTIDE SEQUENCE [LARGE SCALE GENOMIC DNA]</scope>
    <source>
        <strain evidence="8 9">AG-B5</strain>
    </source>
</reference>
<keyword evidence="2 5" id="KW-0479">Metal-binding</keyword>
<dbReference type="Proteomes" id="UP001479436">
    <property type="component" value="Unassembled WGS sequence"/>
</dbReference>
<evidence type="ECO:0000259" key="7">
    <source>
        <dbReference type="PROSITE" id="PS50103"/>
    </source>
</evidence>
<feature type="domain" description="RING-type" evidence="6">
    <location>
        <begin position="20"/>
        <end position="70"/>
    </location>
</feature>
<evidence type="ECO:0008006" key="10">
    <source>
        <dbReference type="Google" id="ProtNLM"/>
    </source>
</evidence>
<dbReference type="Gene3D" id="3.30.40.10">
    <property type="entry name" value="Zinc/RING finger domain, C3HC4 (zinc finger)"/>
    <property type="match status" value="1"/>
</dbReference>
<sequence>MDAKTTALTNPGQSTEGIMCAICYELPRNFGLMVSCDHIFCLGCISIWRREGHIRNLSGLKRRRLCPVCRTYSELVIETPVYVTHGQKKDELIKEHVYKISQTPCQYFIKSPRNNRHCPFGDSCYFQHLEENGSVYSFSVRARNRVRKFSAYERNFAIARPAAQNISGNVTTRQEDNSFLTSLANFFSFAQDSSTSHVEDNISRHDDDLEELYLRENVTFDVQSLESPDANMIFLMNADV</sequence>
<evidence type="ECO:0000256" key="5">
    <source>
        <dbReference type="PROSITE-ProRule" id="PRU00723"/>
    </source>
</evidence>
<gene>
    <name evidence="8" type="ORF">K7432_004586</name>
</gene>
<dbReference type="PROSITE" id="PS50103">
    <property type="entry name" value="ZF_C3H1"/>
    <property type="match status" value="1"/>
</dbReference>
<evidence type="ECO:0000313" key="9">
    <source>
        <dbReference type="Proteomes" id="UP001479436"/>
    </source>
</evidence>
<evidence type="ECO:0000256" key="4">
    <source>
        <dbReference type="ARBA" id="ARBA00022833"/>
    </source>
</evidence>
<dbReference type="EMBL" id="JASJQH010007036">
    <property type="protein sequence ID" value="KAK9719760.1"/>
    <property type="molecule type" value="Genomic_DNA"/>
</dbReference>
<accession>A0ABR2W4D6</accession>
<dbReference type="InterPro" id="IPR000571">
    <property type="entry name" value="Znf_CCCH"/>
</dbReference>
<evidence type="ECO:0000256" key="3">
    <source>
        <dbReference type="ARBA" id="ARBA00022771"/>
    </source>
</evidence>
<dbReference type="PROSITE" id="PS50089">
    <property type="entry name" value="ZF_RING_2"/>
    <property type="match status" value="1"/>
</dbReference>
<dbReference type="PANTHER" id="PTHR11224">
    <property type="entry name" value="MAKORIN-RELATED"/>
    <property type="match status" value="1"/>
</dbReference>
<dbReference type="InterPro" id="IPR018957">
    <property type="entry name" value="Znf_C3HC4_RING-type"/>
</dbReference>
<keyword evidence="4 5" id="KW-0862">Zinc</keyword>
<evidence type="ECO:0000313" key="8">
    <source>
        <dbReference type="EMBL" id="KAK9719760.1"/>
    </source>
</evidence>
<feature type="zinc finger region" description="C3H1-type" evidence="5">
    <location>
        <begin position="99"/>
        <end position="131"/>
    </location>
</feature>
<dbReference type="InterPro" id="IPR045072">
    <property type="entry name" value="MKRN-like"/>
</dbReference>